<comment type="caution">
    <text evidence="3">The sequence shown here is derived from an EMBL/GenBank/DDBJ whole genome shotgun (WGS) entry which is preliminary data.</text>
</comment>
<dbReference type="GO" id="GO:0004672">
    <property type="term" value="F:protein kinase activity"/>
    <property type="evidence" value="ECO:0007669"/>
    <property type="project" value="InterPro"/>
</dbReference>
<proteinExistence type="predicted"/>
<feature type="compositionally biased region" description="Polar residues" evidence="1">
    <location>
        <begin position="338"/>
        <end position="347"/>
    </location>
</feature>
<dbReference type="PANTHER" id="PTHR38248">
    <property type="entry name" value="FUNK1 6"/>
    <property type="match status" value="1"/>
</dbReference>
<accession>A0A8H4VUJ4</accession>
<gene>
    <name evidence="3" type="ORF">D9613_001152</name>
</gene>
<feature type="compositionally biased region" description="Polar residues" evidence="1">
    <location>
        <begin position="1"/>
        <end position="21"/>
    </location>
</feature>
<dbReference type="GO" id="GO:0005524">
    <property type="term" value="F:ATP binding"/>
    <property type="evidence" value="ECO:0007669"/>
    <property type="project" value="InterPro"/>
</dbReference>
<evidence type="ECO:0000313" key="4">
    <source>
        <dbReference type="Proteomes" id="UP000521872"/>
    </source>
</evidence>
<sequence>MMSTEENAQATNSFVPSPSTPHKQKGYMGNRIPANVLLAIPSSQGAQATLGSIKDHTTKNVRHILARDVANFQLASSKRWVHSHLVGLGAIKHRKADTRYSIEEINEDLRPCLEEVLKVWDVNNSEKSGKETKGKAKKIQEYHTIMKEFSTYAKTTVETERYPHFVKASNTILEVLQPLQIGDAGQAKAMGEDDSIIFMVSHPTRIPTIHQGATYHRVPDIGLALWKHVLPLYETTRNTTSTRSLRPPRVRQERLQERVLQPPAEPLRWQHALIFAEKKLGQKMLKHSIPVNHHVYTADPLDEGGNLLQFMTKKEVIEEVVQAARSSSMEGSGDKVVSETTTESTLGTRKRSAAHLVGGSRSKRKKSSGKGSISIENKGLKVNMLTEDDRHGIVQLADYAAESMYNSFGRNHALGFLINGSTLNLWIFDHEGPIQVAGFDFIQDFPHYLLLLYVLQRMRLEDFGFLPDLGNTADEGGTYSVDFKGNKGNDWVSGKDSGDSKLQVKLEGVEGEGVPHKFGLNGRSTGVRLGTATITKPGEKDATRKVALKLSWKEASRRCEKDVIERARKDIGAGLNLATQDEPDPRNFLPEVLAERRYTQFDTKIIRDLILLKLDDVNVMRSRYPYLIVMPQYDPIHTLVKDSGFPLLNALLALIYCHAVLWTLGIQHGDISEGNLMVDPSTGFPKLCDFDLSHFEHDIRPSGFSNTGTWAFMATELLTERAMKGFIKRRYRHEVESFIAVLVWLLLRYENGRPISNPPLSEWDSTFYEICAAKRKGTFEDIITGELAKPGWLSSAIWDGLTHAVSELDEHRHELDHLLSKSRTAARRNVPMDAKDAKRLEYFNGMEYAGEVFKWLFTVPAAECSKWAALIRKILQ</sequence>
<dbReference type="EMBL" id="JAACJL010000015">
    <property type="protein sequence ID" value="KAF4620474.1"/>
    <property type="molecule type" value="Genomic_DNA"/>
</dbReference>
<reference evidence="3 4" key="1">
    <citation type="submission" date="2019-12" db="EMBL/GenBank/DDBJ databases">
        <authorList>
            <person name="Floudas D."/>
            <person name="Bentzer J."/>
            <person name="Ahren D."/>
            <person name="Johansson T."/>
            <person name="Persson P."/>
            <person name="Tunlid A."/>
        </authorList>
    </citation>
    <scope>NUCLEOTIDE SEQUENCE [LARGE SCALE GENOMIC DNA]</scope>
    <source>
        <strain evidence="3 4">CBS 102.39</strain>
    </source>
</reference>
<dbReference type="Pfam" id="PF17667">
    <property type="entry name" value="Pkinase_fungal"/>
    <property type="match status" value="2"/>
</dbReference>
<dbReference type="Gene3D" id="1.10.510.10">
    <property type="entry name" value="Transferase(Phosphotransferase) domain 1"/>
    <property type="match status" value="1"/>
</dbReference>
<feature type="region of interest" description="Disordered" evidence="1">
    <location>
        <begin position="324"/>
        <end position="373"/>
    </location>
</feature>
<dbReference type="SUPFAM" id="SSF56112">
    <property type="entry name" value="Protein kinase-like (PK-like)"/>
    <property type="match status" value="1"/>
</dbReference>
<evidence type="ECO:0000256" key="1">
    <source>
        <dbReference type="SAM" id="MobiDB-lite"/>
    </source>
</evidence>
<dbReference type="Proteomes" id="UP000521872">
    <property type="component" value="Unassembled WGS sequence"/>
</dbReference>
<dbReference type="PROSITE" id="PS50011">
    <property type="entry name" value="PROTEIN_KINASE_DOM"/>
    <property type="match status" value="1"/>
</dbReference>
<protein>
    <recommendedName>
        <fullName evidence="2">Protein kinase domain-containing protein</fullName>
    </recommendedName>
</protein>
<keyword evidence="4" id="KW-1185">Reference proteome</keyword>
<name>A0A8H4VUJ4_9AGAR</name>
<dbReference type="InterPro" id="IPR011009">
    <property type="entry name" value="Kinase-like_dom_sf"/>
</dbReference>
<dbReference type="InterPro" id="IPR040976">
    <property type="entry name" value="Pkinase_fungal"/>
</dbReference>
<dbReference type="PANTHER" id="PTHR38248:SF2">
    <property type="entry name" value="FUNK1 11"/>
    <property type="match status" value="1"/>
</dbReference>
<feature type="domain" description="Protein kinase" evidence="2">
    <location>
        <begin position="504"/>
        <end position="824"/>
    </location>
</feature>
<feature type="region of interest" description="Disordered" evidence="1">
    <location>
        <begin position="1"/>
        <end position="28"/>
    </location>
</feature>
<evidence type="ECO:0000313" key="3">
    <source>
        <dbReference type="EMBL" id="KAF4620474.1"/>
    </source>
</evidence>
<dbReference type="InterPro" id="IPR000719">
    <property type="entry name" value="Prot_kinase_dom"/>
</dbReference>
<organism evidence="3 4">
    <name type="scientific">Agrocybe pediades</name>
    <dbReference type="NCBI Taxonomy" id="84607"/>
    <lineage>
        <taxon>Eukaryota</taxon>
        <taxon>Fungi</taxon>
        <taxon>Dikarya</taxon>
        <taxon>Basidiomycota</taxon>
        <taxon>Agaricomycotina</taxon>
        <taxon>Agaricomycetes</taxon>
        <taxon>Agaricomycetidae</taxon>
        <taxon>Agaricales</taxon>
        <taxon>Agaricineae</taxon>
        <taxon>Strophariaceae</taxon>
        <taxon>Agrocybe</taxon>
    </lineage>
</organism>
<evidence type="ECO:0000259" key="2">
    <source>
        <dbReference type="PROSITE" id="PS50011"/>
    </source>
</evidence>
<dbReference type="AlphaFoldDB" id="A0A8H4VUJ4"/>